<sequence>MSIMKVMVVLLVLFNFYFPASSAPLASNLNSGNPSEKMKEKQKGESNDSVTGAEVGTVKQSKLAHAGARGGGGGGGGHSAGGGGNGGGGQSSSSSRGGGAAVIPVFAAGAAGAAGQRNNHRSAAGICSRCRKDMILIDVATTLALVLLRISV</sequence>
<dbReference type="PANTHER" id="PTHR36245:SF5">
    <property type="entry name" value="GLYCINE-RICH PROTEIN DOT1-LIKE"/>
    <property type="match status" value="1"/>
</dbReference>
<reference evidence="3" key="1">
    <citation type="submission" date="2023-04" db="EMBL/GenBank/DDBJ databases">
        <authorList>
            <person name="Vijverberg K."/>
            <person name="Xiong W."/>
            <person name="Schranz E."/>
        </authorList>
    </citation>
    <scope>NUCLEOTIDE SEQUENCE</scope>
</reference>
<organism evidence="3 4">
    <name type="scientific">Lactuca saligna</name>
    <name type="common">Willowleaf lettuce</name>
    <dbReference type="NCBI Taxonomy" id="75948"/>
    <lineage>
        <taxon>Eukaryota</taxon>
        <taxon>Viridiplantae</taxon>
        <taxon>Streptophyta</taxon>
        <taxon>Embryophyta</taxon>
        <taxon>Tracheophyta</taxon>
        <taxon>Spermatophyta</taxon>
        <taxon>Magnoliopsida</taxon>
        <taxon>eudicotyledons</taxon>
        <taxon>Gunneridae</taxon>
        <taxon>Pentapetalae</taxon>
        <taxon>asterids</taxon>
        <taxon>campanulids</taxon>
        <taxon>Asterales</taxon>
        <taxon>Asteraceae</taxon>
        <taxon>Cichorioideae</taxon>
        <taxon>Cichorieae</taxon>
        <taxon>Lactucinae</taxon>
        <taxon>Lactuca</taxon>
    </lineage>
</organism>
<feature type="compositionally biased region" description="Basic and acidic residues" evidence="1">
    <location>
        <begin position="36"/>
        <end position="46"/>
    </location>
</feature>
<feature type="compositionally biased region" description="Gly residues" evidence="1">
    <location>
        <begin position="68"/>
        <end position="98"/>
    </location>
</feature>
<dbReference type="AlphaFoldDB" id="A0AA35ZQV6"/>
<keyword evidence="4" id="KW-1185">Reference proteome</keyword>
<dbReference type="Proteomes" id="UP001177003">
    <property type="component" value="Chromosome 8"/>
</dbReference>
<evidence type="ECO:0000313" key="3">
    <source>
        <dbReference type="EMBL" id="CAI9296237.1"/>
    </source>
</evidence>
<evidence type="ECO:0008006" key="5">
    <source>
        <dbReference type="Google" id="ProtNLM"/>
    </source>
</evidence>
<evidence type="ECO:0000256" key="1">
    <source>
        <dbReference type="SAM" id="MobiDB-lite"/>
    </source>
</evidence>
<evidence type="ECO:0000313" key="4">
    <source>
        <dbReference type="Proteomes" id="UP001177003"/>
    </source>
</evidence>
<keyword evidence="2" id="KW-0732">Signal</keyword>
<dbReference type="PANTHER" id="PTHR36245">
    <property type="entry name" value="GLYCINE-RICH PROTEIN DOT1-LIKE"/>
    <property type="match status" value="1"/>
</dbReference>
<protein>
    <recommendedName>
        <fullName evidence="5">Glycine-rich protein</fullName>
    </recommendedName>
</protein>
<evidence type="ECO:0000256" key="2">
    <source>
        <dbReference type="SAM" id="SignalP"/>
    </source>
</evidence>
<feature type="region of interest" description="Disordered" evidence="1">
    <location>
        <begin position="27"/>
        <end position="98"/>
    </location>
</feature>
<feature type="chain" id="PRO_5041461987" description="Glycine-rich protein" evidence="2">
    <location>
        <begin position="23"/>
        <end position="152"/>
    </location>
</feature>
<accession>A0AA35ZQV6</accession>
<dbReference type="EMBL" id="OX465084">
    <property type="protein sequence ID" value="CAI9296237.1"/>
    <property type="molecule type" value="Genomic_DNA"/>
</dbReference>
<gene>
    <name evidence="3" type="ORF">LSALG_LOCUS35124</name>
</gene>
<proteinExistence type="predicted"/>
<name>A0AA35ZQV6_LACSI</name>
<feature type="signal peptide" evidence="2">
    <location>
        <begin position="1"/>
        <end position="22"/>
    </location>
</feature>